<dbReference type="InterPro" id="IPR010982">
    <property type="entry name" value="Lambda_DNA-bd_dom_sf"/>
</dbReference>
<dbReference type="Pfam" id="PF01381">
    <property type="entry name" value="HTH_3"/>
    <property type="match status" value="1"/>
</dbReference>
<dbReference type="PROSITE" id="PS50943">
    <property type="entry name" value="HTH_CROC1"/>
    <property type="match status" value="1"/>
</dbReference>
<dbReference type="GO" id="GO:0003677">
    <property type="term" value="F:DNA binding"/>
    <property type="evidence" value="ECO:0007669"/>
    <property type="project" value="UniProtKB-KW"/>
</dbReference>
<evidence type="ECO:0000313" key="3">
    <source>
        <dbReference type="EMBL" id="CDX02765.1"/>
    </source>
</evidence>
<dbReference type="AlphaFoldDB" id="A0A098B330"/>
<accession>A0A098B330</accession>
<gene>
    <name evidence="4" type="ORF">AT727_09460</name>
    <name evidence="3" type="ORF">DPCES_2878</name>
</gene>
<dbReference type="OrthoDB" id="428540at2"/>
<dbReference type="CDD" id="cd00093">
    <property type="entry name" value="HTH_XRE"/>
    <property type="match status" value="1"/>
</dbReference>
<dbReference type="SUPFAM" id="SSF47413">
    <property type="entry name" value="lambda repressor-like DNA-binding domains"/>
    <property type="match status" value="1"/>
</dbReference>
<evidence type="ECO:0000313" key="4">
    <source>
        <dbReference type="EMBL" id="KTE90144.1"/>
    </source>
</evidence>
<dbReference type="RefSeq" id="WP_041272449.1">
    <property type="nucleotide sequence ID" value="NZ_LK996017.1"/>
</dbReference>
<dbReference type="PANTHER" id="PTHR46558:SF4">
    <property type="entry name" value="DNA-BIDING PHAGE PROTEIN"/>
    <property type="match status" value="1"/>
</dbReference>
<dbReference type="PATRIC" id="fig|49338.4.peg.3093"/>
<dbReference type="InterPro" id="IPR001387">
    <property type="entry name" value="Cro/C1-type_HTH"/>
</dbReference>
<proteinExistence type="predicted"/>
<dbReference type="EMBL" id="LK996017">
    <property type="protein sequence ID" value="CDX02765.1"/>
    <property type="molecule type" value="Genomic_DNA"/>
</dbReference>
<dbReference type="Proteomes" id="UP000054623">
    <property type="component" value="Unassembled WGS sequence"/>
</dbReference>
<evidence type="ECO:0000313" key="5">
    <source>
        <dbReference type="Proteomes" id="UP000054623"/>
    </source>
</evidence>
<dbReference type="PANTHER" id="PTHR46558">
    <property type="entry name" value="TRACRIPTIONAL REGULATORY PROTEIN-RELATED-RELATED"/>
    <property type="match status" value="1"/>
</dbReference>
<dbReference type="Gene3D" id="1.10.260.40">
    <property type="entry name" value="lambda repressor-like DNA-binding domains"/>
    <property type="match status" value="1"/>
</dbReference>
<evidence type="ECO:0000259" key="2">
    <source>
        <dbReference type="PROSITE" id="PS50943"/>
    </source>
</evidence>
<sequence length="94" mass="10729">MSKAGAEFSEVKELLMKDEEFKAEYEKLKPRYDVISQIIEARTSQNITQEELALRVGTQKSNISRLESGTYNPSLDFLFKVARSLGKEVQVTLK</sequence>
<dbReference type="EMBL" id="LOCK01000050">
    <property type="protein sequence ID" value="KTE90144.1"/>
    <property type="molecule type" value="Genomic_DNA"/>
</dbReference>
<dbReference type="SMART" id="SM00530">
    <property type="entry name" value="HTH_XRE"/>
    <property type="match status" value="1"/>
</dbReference>
<keyword evidence="1" id="KW-0238">DNA-binding</keyword>
<protein>
    <submittedName>
        <fullName evidence="3">Transcriptional regulator, XRE</fullName>
    </submittedName>
    <submittedName>
        <fullName evidence="4">XRE family transcriptional regulator</fullName>
    </submittedName>
</protein>
<name>A0A098B330_DESHA</name>
<reference evidence="3" key="1">
    <citation type="submission" date="2014-07" db="EMBL/GenBank/DDBJ databases">
        <authorList>
            <person name="Hornung V.Bastian."/>
        </authorList>
    </citation>
    <scope>NUCLEOTIDE SEQUENCE</scope>
    <source>
        <strain evidence="3">PCE-S</strain>
    </source>
</reference>
<reference evidence="4 5" key="2">
    <citation type="submission" date="2015-12" db="EMBL/GenBank/DDBJ databases">
        <title>Draft Genome Sequence of Desulfitobacterium hafniense Strain DH, a Sulfate-reducing Bacterium Isolated from Paddy Soils.</title>
        <authorList>
            <person name="Bao P."/>
            <person name="Zhang X."/>
            <person name="Li G."/>
        </authorList>
    </citation>
    <scope>NUCLEOTIDE SEQUENCE [LARGE SCALE GENOMIC DNA]</scope>
    <source>
        <strain evidence="4 5">DH</strain>
    </source>
</reference>
<feature type="domain" description="HTH cro/C1-type" evidence="2">
    <location>
        <begin position="38"/>
        <end position="93"/>
    </location>
</feature>
<evidence type="ECO:0000256" key="1">
    <source>
        <dbReference type="ARBA" id="ARBA00023125"/>
    </source>
</evidence>
<organism evidence="3">
    <name type="scientific">Desulfitobacterium hafniense</name>
    <name type="common">Desulfitobacterium frappieri</name>
    <dbReference type="NCBI Taxonomy" id="49338"/>
    <lineage>
        <taxon>Bacteria</taxon>
        <taxon>Bacillati</taxon>
        <taxon>Bacillota</taxon>
        <taxon>Clostridia</taxon>
        <taxon>Eubacteriales</taxon>
        <taxon>Desulfitobacteriaceae</taxon>
        <taxon>Desulfitobacterium</taxon>
    </lineage>
</organism>